<organism evidence="9">
    <name type="scientific">Enterobius vermicularis</name>
    <name type="common">Human pinworm</name>
    <dbReference type="NCBI Taxonomy" id="51028"/>
    <lineage>
        <taxon>Eukaryota</taxon>
        <taxon>Metazoa</taxon>
        <taxon>Ecdysozoa</taxon>
        <taxon>Nematoda</taxon>
        <taxon>Chromadorea</taxon>
        <taxon>Rhabditida</taxon>
        <taxon>Spirurina</taxon>
        <taxon>Oxyuridomorpha</taxon>
        <taxon>Oxyuroidea</taxon>
        <taxon>Oxyuridae</taxon>
        <taxon>Enterobius</taxon>
    </lineage>
</organism>
<keyword evidence="5" id="KW-0690">Ribosome biogenesis</keyword>
<evidence type="ECO:0000256" key="2">
    <source>
        <dbReference type="ARBA" id="ARBA00004642"/>
    </source>
</evidence>
<name>A0A0N4VM35_ENTVE</name>
<evidence type="ECO:0000313" key="8">
    <source>
        <dbReference type="Proteomes" id="UP000274131"/>
    </source>
</evidence>
<keyword evidence="6" id="KW-0539">Nucleus</keyword>
<dbReference type="PANTHER" id="PTHR14211">
    <property type="entry name" value="GLIOMA SUPPRESSOR CANDIDATE REGION GENE 2"/>
    <property type="match status" value="1"/>
</dbReference>
<evidence type="ECO:0000256" key="6">
    <source>
        <dbReference type="ARBA" id="ARBA00023242"/>
    </source>
</evidence>
<dbReference type="AlphaFoldDB" id="A0A0N4VM35"/>
<evidence type="ECO:0000256" key="4">
    <source>
        <dbReference type="ARBA" id="ARBA00018339"/>
    </source>
</evidence>
<dbReference type="GO" id="GO:0005730">
    <property type="term" value="C:nucleolus"/>
    <property type="evidence" value="ECO:0007669"/>
    <property type="project" value="UniProtKB-SubCell"/>
</dbReference>
<dbReference type="GO" id="GO:0008097">
    <property type="term" value="F:5S rRNA binding"/>
    <property type="evidence" value="ECO:0007669"/>
    <property type="project" value="TreeGrafter"/>
</dbReference>
<evidence type="ECO:0000256" key="5">
    <source>
        <dbReference type="ARBA" id="ARBA00022517"/>
    </source>
</evidence>
<proteinExistence type="inferred from homology"/>
<dbReference type="EMBL" id="UXUI01011744">
    <property type="protein sequence ID" value="VDD96480.1"/>
    <property type="molecule type" value="Genomic_DNA"/>
</dbReference>
<dbReference type="STRING" id="51028.A0A0N4VM35"/>
<evidence type="ECO:0000256" key="3">
    <source>
        <dbReference type="ARBA" id="ARBA00008838"/>
    </source>
</evidence>
<comment type="subcellular location">
    <subcellularLocation>
        <location evidence="1">Nucleus</location>
        <location evidence="1">Nucleolus</location>
    </subcellularLocation>
    <subcellularLocation>
        <location evidence="2">Nucleus</location>
        <location evidence="2">Nucleoplasm</location>
    </subcellularLocation>
</comment>
<comment type="similarity">
    <text evidence="3">Belongs to the NOP53 family.</text>
</comment>
<dbReference type="GO" id="GO:0006364">
    <property type="term" value="P:rRNA processing"/>
    <property type="evidence" value="ECO:0007669"/>
    <property type="project" value="TreeGrafter"/>
</dbReference>
<dbReference type="Pfam" id="PF07767">
    <property type="entry name" value="Nop53"/>
    <property type="match status" value="1"/>
</dbReference>
<dbReference type="WBParaSite" id="EVEC_0001198601-mRNA-1">
    <property type="protein sequence ID" value="EVEC_0001198601-mRNA-1"/>
    <property type="gene ID" value="EVEC_0001198601"/>
</dbReference>
<protein>
    <recommendedName>
        <fullName evidence="4">Ribosome biogenesis protein NOP53</fullName>
    </recommendedName>
</protein>
<dbReference type="PANTHER" id="PTHR14211:SF7">
    <property type="entry name" value="RIBOSOME BIOGENESIS PROTEIN NOP53"/>
    <property type="match status" value="1"/>
</dbReference>
<accession>A0A0N4VM35</accession>
<reference evidence="7 8" key="2">
    <citation type="submission" date="2018-10" db="EMBL/GenBank/DDBJ databases">
        <authorList>
            <consortium name="Pathogen Informatics"/>
        </authorList>
    </citation>
    <scope>NUCLEOTIDE SEQUENCE [LARGE SCALE GENOMIC DNA]</scope>
</reference>
<dbReference type="GO" id="GO:0000027">
    <property type="term" value="P:ribosomal large subunit assembly"/>
    <property type="evidence" value="ECO:0007669"/>
    <property type="project" value="TreeGrafter"/>
</dbReference>
<dbReference type="OrthoDB" id="5072at2759"/>
<evidence type="ECO:0000313" key="7">
    <source>
        <dbReference type="EMBL" id="VDD96480.1"/>
    </source>
</evidence>
<sequence>MLKERERISELRGKNRVMVKKQDLYDPHSFQQFCLRHLSNRFLDYSLLFYHGFQKLKKLTVVQGKRKKFTDVDKVFLMPEELSGSLRQLEPQSSILTERLKSFQKRNVLPVLCEARKKKVKGRLKVKVVERRSHKDVTIGSHLKA</sequence>
<dbReference type="InterPro" id="IPR011687">
    <property type="entry name" value="Nop53/GLTSCR2"/>
</dbReference>
<evidence type="ECO:0000313" key="9">
    <source>
        <dbReference type="WBParaSite" id="EVEC_0001198601-mRNA-1"/>
    </source>
</evidence>
<evidence type="ECO:0000256" key="1">
    <source>
        <dbReference type="ARBA" id="ARBA00004604"/>
    </source>
</evidence>
<dbReference type="GO" id="GO:0005654">
    <property type="term" value="C:nucleoplasm"/>
    <property type="evidence" value="ECO:0007669"/>
    <property type="project" value="UniProtKB-SubCell"/>
</dbReference>
<dbReference type="Proteomes" id="UP000274131">
    <property type="component" value="Unassembled WGS sequence"/>
</dbReference>
<reference evidence="9" key="1">
    <citation type="submission" date="2017-02" db="UniProtKB">
        <authorList>
            <consortium name="WormBaseParasite"/>
        </authorList>
    </citation>
    <scope>IDENTIFICATION</scope>
</reference>
<keyword evidence="8" id="KW-1185">Reference proteome</keyword>
<gene>
    <name evidence="7" type="ORF">EVEC_LOCUS11231</name>
</gene>